<gene>
    <name evidence="1" type="ORF">Tci_915365</name>
</gene>
<accession>A0A699WC93</accession>
<organism evidence="1">
    <name type="scientific">Tanacetum cinerariifolium</name>
    <name type="common">Dalmatian daisy</name>
    <name type="synonym">Chrysanthemum cinerariifolium</name>
    <dbReference type="NCBI Taxonomy" id="118510"/>
    <lineage>
        <taxon>Eukaryota</taxon>
        <taxon>Viridiplantae</taxon>
        <taxon>Streptophyta</taxon>
        <taxon>Embryophyta</taxon>
        <taxon>Tracheophyta</taxon>
        <taxon>Spermatophyta</taxon>
        <taxon>Magnoliopsida</taxon>
        <taxon>eudicotyledons</taxon>
        <taxon>Gunneridae</taxon>
        <taxon>Pentapetalae</taxon>
        <taxon>asterids</taxon>
        <taxon>campanulids</taxon>
        <taxon>Asterales</taxon>
        <taxon>Asteraceae</taxon>
        <taxon>Asteroideae</taxon>
        <taxon>Anthemideae</taxon>
        <taxon>Anthemidinae</taxon>
        <taxon>Tanacetum</taxon>
    </lineage>
</organism>
<name>A0A699WC93_TANCI</name>
<feature type="non-terminal residue" evidence="1">
    <location>
        <position position="1"/>
    </location>
</feature>
<reference evidence="1" key="1">
    <citation type="journal article" date="2019" name="Sci. Rep.">
        <title>Draft genome of Tanacetum cinerariifolium, the natural source of mosquito coil.</title>
        <authorList>
            <person name="Yamashiro T."/>
            <person name="Shiraishi A."/>
            <person name="Satake H."/>
            <person name="Nakayama K."/>
        </authorList>
    </citation>
    <scope>NUCLEOTIDE SEQUENCE</scope>
</reference>
<dbReference type="AlphaFoldDB" id="A0A699WC93"/>
<comment type="caution">
    <text evidence="1">The sequence shown here is derived from an EMBL/GenBank/DDBJ whole genome shotgun (WGS) entry which is preliminary data.</text>
</comment>
<proteinExistence type="predicted"/>
<sequence>DRAVVGAVCRTDSGDHPDRCDVARAERAHQPVAAGVRAGQRGIARHADICRTRCARPNETVVARYGVAKARRRLRSVAGGRRDRQR</sequence>
<evidence type="ECO:0000313" key="1">
    <source>
        <dbReference type="EMBL" id="GFD43396.1"/>
    </source>
</evidence>
<protein>
    <submittedName>
        <fullName evidence="1">Uncharacterized protein</fullName>
    </submittedName>
</protein>
<dbReference type="EMBL" id="BKCJ011596517">
    <property type="protein sequence ID" value="GFD43396.1"/>
    <property type="molecule type" value="Genomic_DNA"/>
</dbReference>